<evidence type="ECO:0000313" key="2">
    <source>
        <dbReference type="EMBL" id="KAK3592862.1"/>
    </source>
</evidence>
<dbReference type="EMBL" id="JAEAOA010001734">
    <property type="protein sequence ID" value="KAK3592862.1"/>
    <property type="molecule type" value="Genomic_DNA"/>
</dbReference>
<dbReference type="AlphaFoldDB" id="A0AAE0VXI6"/>
<accession>A0AAE0VXI6</accession>
<keyword evidence="1" id="KW-0812">Transmembrane</keyword>
<reference evidence="2" key="2">
    <citation type="journal article" date="2021" name="Genome Biol. Evol.">
        <title>Developing a high-quality reference genome for a parasitic bivalve with doubly uniparental inheritance (Bivalvia: Unionida).</title>
        <authorList>
            <person name="Smith C.H."/>
        </authorList>
    </citation>
    <scope>NUCLEOTIDE SEQUENCE</scope>
    <source>
        <strain evidence="2">CHS0354</strain>
        <tissue evidence="2">Mantle</tissue>
    </source>
</reference>
<keyword evidence="3" id="KW-1185">Reference proteome</keyword>
<organism evidence="2 3">
    <name type="scientific">Potamilus streckersoni</name>
    <dbReference type="NCBI Taxonomy" id="2493646"/>
    <lineage>
        <taxon>Eukaryota</taxon>
        <taxon>Metazoa</taxon>
        <taxon>Spiralia</taxon>
        <taxon>Lophotrochozoa</taxon>
        <taxon>Mollusca</taxon>
        <taxon>Bivalvia</taxon>
        <taxon>Autobranchia</taxon>
        <taxon>Heteroconchia</taxon>
        <taxon>Palaeoheterodonta</taxon>
        <taxon>Unionida</taxon>
        <taxon>Unionoidea</taxon>
        <taxon>Unionidae</taxon>
        <taxon>Ambleminae</taxon>
        <taxon>Lampsilini</taxon>
        <taxon>Potamilus</taxon>
    </lineage>
</organism>
<protein>
    <submittedName>
        <fullName evidence="2">Uncharacterized protein</fullName>
    </submittedName>
</protein>
<evidence type="ECO:0000256" key="1">
    <source>
        <dbReference type="SAM" id="Phobius"/>
    </source>
</evidence>
<name>A0AAE0VXI6_9BIVA</name>
<feature type="transmembrane region" description="Helical" evidence="1">
    <location>
        <begin position="186"/>
        <end position="211"/>
    </location>
</feature>
<feature type="transmembrane region" description="Helical" evidence="1">
    <location>
        <begin position="91"/>
        <end position="110"/>
    </location>
</feature>
<dbReference type="PANTHER" id="PTHR33444:SF7">
    <property type="entry name" value="TRANSMEMBRANE PROTEIN 272"/>
    <property type="match status" value="1"/>
</dbReference>
<dbReference type="InterPro" id="IPR040350">
    <property type="entry name" value="TMEM272"/>
</dbReference>
<evidence type="ECO:0000313" key="3">
    <source>
        <dbReference type="Proteomes" id="UP001195483"/>
    </source>
</evidence>
<comment type="caution">
    <text evidence="2">The sequence shown here is derived from an EMBL/GenBank/DDBJ whole genome shotgun (WGS) entry which is preliminary data.</text>
</comment>
<gene>
    <name evidence="2" type="ORF">CHS0354_028945</name>
</gene>
<dbReference type="PANTHER" id="PTHR33444">
    <property type="entry name" value="SI:DKEY-19B23.12-RELATED"/>
    <property type="match status" value="1"/>
</dbReference>
<keyword evidence="1" id="KW-0472">Membrane</keyword>
<reference evidence="2" key="1">
    <citation type="journal article" date="2021" name="Genome Biol. Evol.">
        <title>A High-Quality Reference Genome for a Parasitic Bivalve with Doubly Uniparental Inheritance (Bivalvia: Unionida).</title>
        <authorList>
            <person name="Smith C.H."/>
        </authorList>
    </citation>
    <scope>NUCLEOTIDE SEQUENCE</scope>
    <source>
        <strain evidence="2">CHS0354</strain>
    </source>
</reference>
<reference evidence="2" key="3">
    <citation type="submission" date="2023-05" db="EMBL/GenBank/DDBJ databases">
        <authorList>
            <person name="Smith C.H."/>
        </authorList>
    </citation>
    <scope>NUCLEOTIDE SEQUENCE</scope>
    <source>
        <strain evidence="2">CHS0354</strain>
        <tissue evidence="2">Mantle</tissue>
    </source>
</reference>
<sequence length="225" mass="26119">MILNEGLRLFDDNPELDGIPSNSSYGTLQRIQEIRQQSTGFVDFIRKTVRHVGSKMITKLLLLIMMGAPVSMIVVGNTYRNECPKEYKLPLYLTVGGIFGMLKILFLLCLNHHAYSFESLQGESDLDDEVEDLVLSRSLKFTKIILKFFLIVWFCLGNVWLFSIWIPNFSQPLHEPSNWCHPVLFWFTFYQILFTYAFLFQLLILVGFLFYDYYCGLCSEKGAIC</sequence>
<dbReference type="Proteomes" id="UP001195483">
    <property type="component" value="Unassembled WGS sequence"/>
</dbReference>
<feature type="transmembrane region" description="Helical" evidence="1">
    <location>
        <begin position="60"/>
        <end position="79"/>
    </location>
</feature>
<feature type="transmembrane region" description="Helical" evidence="1">
    <location>
        <begin position="144"/>
        <end position="166"/>
    </location>
</feature>
<proteinExistence type="predicted"/>
<keyword evidence="1" id="KW-1133">Transmembrane helix</keyword>